<evidence type="ECO:0000313" key="2">
    <source>
        <dbReference type="EMBL" id="TCD66226.1"/>
    </source>
</evidence>
<comment type="caution">
    <text evidence="2">The sequence shown here is derived from an EMBL/GenBank/DDBJ whole genome shotgun (WGS) entry which is preliminary data.</text>
</comment>
<name>A0A4R0RG26_9APHY</name>
<gene>
    <name evidence="2" type="ORF">EIP91_001629</name>
</gene>
<evidence type="ECO:0000256" key="1">
    <source>
        <dbReference type="SAM" id="MobiDB-lite"/>
    </source>
</evidence>
<dbReference type="EMBL" id="RWJN01000144">
    <property type="protein sequence ID" value="TCD66226.1"/>
    <property type="molecule type" value="Genomic_DNA"/>
</dbReference>
<sequence length="226" mass="26120">MPKSTALKASCKSKVKAPYASSSSARPKPPLAQLKRVTFENDEQDSSNDDSSEVDDEESLSPEEPDIREMFADRIAGWPEEKIQRFENYMCSPYDMSPIPSRKDTQKSQYYFGYYVTFPEIVKFSQKYNAEWPKDPSEMPPDAGAFLEYVFGLAMLDGRRVRLRSAWVSEEHKKRFPWMEEAVGEACCVAVILSMSEYREGSRPMNVEVKEVTHMVRRKPIWWKAV</sequence>
<evidence type="ECO:0000313" key="3">
    <source>
        <dbReference type="Proteomes" id="UP000292702"/>
    </source>
</evidence>
<reference evidence="2 3" key="1">
    <citation type="submission" date="2018-11" db="EMBL/GenBank/DDBJ databases">
        <title>Genome assembly of Steccherinum ochraceum LE-BIN_3174, the white-rot fungus of the Steccherinaceae family (The Residual Polyporoid clade, Polyporales, Basidiomycota).</title>
        <authorList>
            <person name="Fedorova T.V."/>
            <person name="Glazunova O.A."/>
            <person name="Landesman E.O."/>
            <person name="Moiseenko K.V."/>
            <person name="Psurtseva N.V."/>
            <person name="Savinova O.S."/>
            <person name="Shakhova N.V."/>
            <person name="Tyazhelova T.V."/>
            <person name="Vasina D.V."/>
        </authorList>
    </citation>
    <scope>NUCLEOTIDE SEQUENCE [LARGE SCALE GENOMIC DNA]</scope>
    <source>
        <strain evidence="2 3">LE-BIN_3174</strain>
    </source>
</reference>
<keyword evidence="3" id="KW-1185">Reference proteome</keyword>
<protein>
    <submittedName>
        <fullName evidence="2">Uncharacterized protein</fullName>
    </submittedName>
</protein>
<feature type="compositionally biased region" description="Acidic residues" evidence="1">
    <location>
        <begin position="40"/>
        <end position="64"/>
    </location>
</feature>
<dbReference type="Proteomes" id="UP000292702">
    <property type="component" value="Unassembled WGS sequence"/>
</dbReference>
<organism evidence="2 3">
    <name type="scientific">Steccherinum ochraceum</name>
    <dbReference type="NCBI Taxonomy" id="92696"/>
    <lineage>
        <taxon>Eukaryota</taxon>
        <taxon>Fungi</taxon>
        <taxon>Dikarya</taxon>
        <taxon>Basidiomycota</taxon>
        <taxon>Agaricomycotina</taxon>
        <taxon>Agaricomycetes</taxon>
        <taxon>Polyporales</taxon>
        <taxon>Steccherinaceae</taxon>
        <taxon>Steccherinum</taxon>
    </lineage>
</organism>
<feature type="region of interest" description="Disordered" evidence="1">
    <location>
        <begin position="1"/>
        <end position="66"/>
    </location>
</feature>
<dbReference type="AlphaFoldDB" id="A0A4R0RG26"/>
<proteinExistence type="predicted"/>
<accession>A0A4R0RG26</accession>